<dbReference type="RefSeq" id="WP_407348416.1">
    <property type="nucleotide sequence ID" value="NZ_CP136864.1"/>
</dbReference>
<keyword evidence="1" id="KW-1133">Transmembrane helix</keyword>
<accession>A0ABZ0I428</accession>
<gene>
    <name evidence="2" type="ORF">R0135_01060</name>
</gene>
<organism evidence="2 3">
    <name type="scientific">Congregibacter variabilis</name>
    <dbReference type="NCBI Taxonomy" id="3081200"/>
    <lineage>
        <taxon>Bacteria</taxon>
        <taxon>Pseudomonadati</taxon>
        <taxon>Pseudomonadota</taxon>
        <taxon>Gammaproteobacteria</taxon>
        <taxon>Cellvibrionales</taxon>
        <taxon>Halieaceae</taxon>
        <taxon>Congregibacter</taxon>
    </lineage>
</organism>
<dbReference type="Proteomes" id="UP001626537">
    <property type="component" value="Chromosome"/>
</dbReference>
<sequence length="244" mass="27791">MDAEAGVPVERISRYMRYAVGEILLVVTGILIALYINNWNEQRQQLELEMQYLLALKEEFSSNLERLEGMKRRNLSNLAAAIEMAKHTGPDQPAISDEEFAGLFFGALDNEVQYRPGTGIINEVISSGSLSIISNPRLKKALASLDGMMLKVRFQESEEVAPARRALFDLADSSVSLRRMRADVRGDQVDRGRFLDSNLRLLQSRKFDNLLNRFIATSRYLGTDYYAQLEQQIREIIQIIDEQL</sequence>
<keyword evidence="1" id="KW-0812">Transmembrane</keyword>
<dbReference type="InterPro" id="IPR045749">
    <property type="entry name" value="DUF6090"/>
</dbReference>
<reference evidence="2 3" key="1">
    <citation type="submission" date="2023-10" db="EMBL/GenBank/DDBJ databases">
        <title>Two novel species belonging to the OM43/NOR5 clade.</title>
        <authorList>
            <person name="Park M."/>
        </authorList>
    </citation>
    <scope>NUCLEOTIDE SEQUENCE [LARGE SCALE GENOMIC DNA]</scope>
    <source>
        <strain evidence="2 3">IMCC43200</strain>
    </source>
</reference>
<evidence type="ECO:0000256" key="1">
    <source>
        <dbReference type="SAM" id="Phobius"/>
    </source>
</evidence>
<name>A0ABZ0I428_9GAMM</name>
<dbReference type="EMBL" id="CP136864">
    <property type="protein sequence ID" value="WOJ93771.1"/>
    <property type="molecule type" value="Genomic_DNA"/>
</dbReference>
<proteinExistence type="predicted"/>
<protein>
    <submittedName>
        <fullName evidence="2">DUF6090 family protein</fullName>
    </submittedName>
</protein>
<keyword evidence="3" id="KW-1185">Reference proteome</keyword>
<evidence type="ECO:0000313" key="3">
    <source>
        <dbReference type="Proteomes" id="UP001626537"/>
    </source>
</evidence>
<dbReference type="Pfam" id="PF19578">
    <property type="entry name" value="DUF6090"/>
    <property type="match status" value="1"/>
</dbReference>
<evidence type="ECO:0000313" key="2">
    <source>
        <dbReference type="EMBL" id="WOJ93771.1"/>
    </source>
</evidence>
<keyword evidence="1" id="KW-0472">Membrane</keyword>
<feature type="transmembrane region" description="Helical" evidence="1">
    <location>
        <begin position="15"/>
        <end position="36"/>
    </location>
</feature>